<proteinExistence type="predicted"/>
<accession>A0ABT1FF43</accession>
<feature type="signal peptide" evidence="1">
    <location>
        <begin position="1"/>
        <end position="25"/>
    </location>
</feature>
<protein>
    <recommendedName>
        <fullName evidence="4">WD40 repeat protein</fullName>
    </recommendedName>
</protein>
<dbReference type="Pfam" id="PF07676">
    <property type="entry name" value="PD40"/>
    <property type="match status" value="3"/>
</dbReference>
<keyword evidence="1" id="KW-0732">Signal</keyword>
<dbReference type="PROSITE" id="PS51257">
    <property type="entry name" value="PROKAR_LIPOPROTEIN"/>
    <property type="match status" value="1"/>
</dbReference>
<dbReference type="RefSeq" id="WP_253568497.1">
    <property type="nucleotide sequence ID" value="NZ_JAMZEK010000004.1"/>
</dbReference>
<sequence>MQGSPRSTAWLAAVLACGLSAAASASTPTVLAAPQIFAPGVVSGPANDEAPTFSPDGQTLFFTRSGAGGGTIMESHRIDGHWSTPTIAPFSGRWPDLAPEISPDGKSLVYVSIRRSAGIPAHQQVGLWKVDRIGPGWDRWSEPQRLPATVNLSDAVWKASMARDGSLYFLSIDPGKGKRLYVSAFAHGSYQPAHPLSFSHYGDNDVDPEIAPDGSFMVFASDHRLPGDSKDHLFIVFRQGDGWAEPQPIRYAGDDAGGFSTDYLPHLGSDHRTLYFASDRAAPVGHYPHSPAQARAYLERIEQWDNGNLNAWSVSLEPLLRGHDPSGRAKD</sequence>
<keyword evidence="3" id="KW-1185">Reference proteome</keyword>
<evidence type="ECO:0008006" key="4">
    <source>
        <dbReference type="Google" id="ProtNLM"/>
    </source>
</evidence>
<dbReference type="EMBL" id="JAMZEK010000004">
    <property type="protein sequence ID" value="MCP1375740.1"/>
    <property type="molecule type" value="Genomic_DNA"/>
</dbReference>
<evidence type="ECO:0000313" key="3">
    <source>
        <dbReference type="Proteomes" id="UP001204615"/>
    </source>
</evidence>
<gene>
    <name evidence="2" type="ORF">NC595_16960</name>
</gene>
<organism evidence="2 3">
    <name type="scientific">Dyella lutea</name>
    <dbReference type="NCBI Taxonomy" id="2950441"/>
    <lineage>
        <taxon>Bacteria</taxon>
        <taxon>Pseudomonadati</taxon>
        <taxon>Pseudomonadota</taxon>
        <taxon>Gammaproteobacteria</taxon>
        <taxon>Lysobacterales</taxon>
        <taxon>Rhodanobacteraceae</taxon>
        <taxon>Dyella</taxon>
    </lineage>
</organism>
<dbReference type="SUPFAM" id="SSF82171">
    <property type="entry name" value="DPP6 N-terminal domain-like"/>
    <property type="match status" value="1"/>
</dbReference>
<dbReference type="InterPro" id="IPR011042">
    <property type="entry name" value="6-blade_b-propeller_TolB-like"/>
</dbReference>
<name>A0ABT1FF43_9GAMM</name>
<evidence type="ECO:0000256" key="1">
    <source>
        <dbReference type="SAM" id="SignalP"/>
    </source>
</evidence>
<dbReference type="InterPro" id="IPR011659">
    <property type="entry name" value="WD40"/>
</dbReference>
<dbReference type="Proteomes" id="UP001204615">
    <property type="component" value="Unassembled WGS sequence"/>
</dbReference>
<feature type="chain" id="PRO_5045800236" description="WD40 repeat protein" evidence="1">
    <location>
        <begin position="26"/>
        <end position="331"/>
    </location>
</feature>
<dbReference type="Gene3D" id="2.120.10.30">
    <property type="entry name" value="TolB, C-terminal domain"/>
    <property type="match status" value="1"/>
</dbReference>
<comment type="caution">
    <text evidence="2">The sequence shown here is derived from an EMBL/GenBank/DDBJ whole genome shotgun (WGS) entry which is preliminary data.</text>
</comment>
<reference evidence="2 3" key="1">
    <citation type="submission" date="2022-06" db="EMBL/GenBank/DDBJ databases">
        <title>Dyella sp. Sa strain:Sa Genome sequencing.</title>
        <authorList>
            <person name="Park S."/>
        </authorList>
    </citation>
    <scope>NUCLEOTIDE SEQUENCE [LARGE SCALE GENOMIC DNA]</scope>
    <source>
        <strain evidence="2 3">Sa</strain>
    </source>
</reference>
<evidence type="ECO:0000313" key="2">
    <source>
        <dbReference type="EMBL" id="MCP1375740.1"/>
    </source>
</evidence>